<dbReference type="PROSITE" id="PS51257">
    <property type="entry name" value="PROKAR_LIPOPROTEIN"/>
    <property type="match status" value="1"/>
</dbReference>
<dbReference type="EMBL" id="PIPT01000004">
    <property type="protein sequence ID" value="RUO48217.1"/>
    <property type="molecule type" value="Genomic_DNA"/>
</dbReference>
<dbReference type="Gene3D" id="3.40.50.1820">
    <property type="entry name" value="alpha/beta hydrolase"/>
    <property type="match status" value="1"/>
</dbReference>
<dbReference type="Proteomes" id="UP000286678">
    <property type="component" value="Unassembled WGS sequence"/>
</dbReference>
<reference evidence="3" key="1">
    <citation type="journal article" date="2018" name="Front. Microbiol.">
        <title>Genome-Based Analysis Reveals the Taxonomy and Diversity of the Family Idiomarinaceae.</title>
        <authorList>
            <person name="Liu Y."/>
            <person name="Lai Q."/>
            <person name="Shao Z."/>
        </authorList>
    </citation>
    <scope>NUCLEOTIDE SEQUENCE [LARGE SCALE GENOMIC DNA]</scope>
    <source>
        <strain evidence="3">SW15</strain>
    </source>
</reference>
<evidence type="ECO:0000259" key="1">
    <source>
        <dbReference type="Pfam" id="PF12146"/>
    </source>
</evidence>
<feature type="domain" description="Serine aminopeptidase S33" evidence="1">
    <location>
        <begin position="112"/>
        <end position="252"/>
    </location>
</feature>
<accession>A0A432XHZ8</accession>
<organism evidence="2 3">
    <name type="scientific">Pseudidiomarina aquimaris</name>
    <dbReference type="NCBI Taxonomy" id="641841"/>
    <lineage>
        <taxon>Bacteria</taxon>
        <taxon>Pseudomonadati</taxon>
        <taxon>Pseudomonadota</taxon>
        <taxon>Gammaproteobacteria</taxon>
        <taxon>Alteromonadales</taxon>
        <taxon>Idiomarinaceae</taxon>
        <taxon>Pseudidiomarina</taxon>
    </lineage>
</organism>
<sequence length="330" mass="36237">MQRGLQWVVLALVSTLLISCAAVVEESLSMRPSGFSNEGDTEASLRNLKLTTREFCLPFLGGCTGYLYGKPYHLLGQDAQDDVAKFDFDFAFDVGDGIEEYQLNLKREEVNPQRGTVVLLHGYGGNKSTMAINAAYFMFLGYHVVVPDLLGHGQSTVDQMGFGVRDAELITALLDSLPQREMPKPLYLAGLSMGTVAAAHVAKQRDDVDGLILFAPMAPMDEATNAMLEAWYPQLSKLMPVASVREGVIGAMQRQDIELADTDLKQLLPQLALPTLIIASDMDTVAPYERYLPLESAERTLVMAPGRHHITVGIVDNELHQHISAWLTAQ</sequence>
<dbReference type="OrthoDB" id="2086224at2"/>
<comment type="caution">
    <text evidence="2">The sequence shown here is derived from an EMBL/GenBank/DDBJ whole genome shotgun (WGS) entry which is preliminary data.</text>
</comment>
<dbReference type="AlphaFoldDB" id="A0A432XHZ8"/>
<dbReference type="PANTHER" id="PTHR11614">
    <property type="entry name" value="PHOSPHOLIPASE-RELATED"/>
    <property type="match status" value="1"/>
</dbReference>
<dbReference type="InterPro" id="IPR051044">
    <property type="entry name" value="MAG_DAG_Lipase"/>
</dbReference>
<protein>
    <recommendedName>
        <fullName evidence="1">Serine aminopeptidase S33 domain-containing protein</fullName>
    </recommendedName>
</protein>
<keyword evidence="3" id="KW-1185">Reference proteome</keyword>
<dbReference type="SUPFAM" id="SSF53474">
    <property type="entry name" value="alpha/beta-Hydrolases"/>
    <property type="match status" value="1"/>
</dbReference>
<evidence type="ECO:0000313" key="3">
    <source>
        <dbReference type="Proteomes" id="UP000286678"/>
    </source>
</evidence>
<dbReference type="RefSeq" id="WP_126833668.1">
    <property type="nucleotide sequence ID" value="NZ_PIPT01000004.1"/>
</dbReference>
<proteinExistence type="predicted"/>
<gene>
    <name evidence="2" type="ORF">CWE21_06635</name>
</gene>
<name>A0A432XHZ8_9GAMM</name>
<evidence type="ECO:0000313" key="2">
    <source>
        <dbReference type="EMBL" id="RUO48217.1"/>
    </source>
</evidence>
<dbReference type="InterPro" id="IPR022742">
    <property type="entry name" value="Hydrolase_4"/>
</dbReference>
<dbReference type="Pfam" id="PF12146">
    <property type="entry name" value="Hydrolase_4"/>
    <property type="match status" value="1"/>
</dbReference>
<dbReference type="InterPro" id="IPR029058">
    <property type="entry name" value="AB_hydrolase_fold"/>
</dbReference>